<dbReference type="EMBL" id="CAAALY010079457">
    <property type="protein sequence ID" value="VEL26315.1"/>
    <property type="molecule type" value="Genomic_DNA"/>
</dbReference>
<evidence type="ECO:0000313" key="2">
    <source>
        <dbReference type="Proteomes" id="UP000784294"/>
    </source>
</evidence>
<proteinExistence type="predicted"/>
<keyword evidence="2" id="KW-1185">Reference proteome</keyword>
<dbReference type="Proteomes" id="UP000784294">
    <property type="component" value="Unassembled WGS sequence"/>
</dbReference>
<organism evidence="1 2">
    <name type="scientific">Protopolystoma xenopodis</name>
    <dbReference type="NCBI Taxonomy" id="117903"/>
    <lineage>
        <taxon>Eukaryota</taxon>
        <taxon>Metazoa</taxon>
        <taxon>Spiralia</taxon>
        <taxon>Lophotrochozoa</taxon>
        <taxon>Platyhelminthes</taxon>
        <taxon>Monogenea</taxon>
        <taxon>Polyopisthocotylea</taxon>
        <taxon>Polystomatidea</taxon>
        <taxon>Polystomatidae</taxon>
        <taxon>Protopolystoma</taxon>
    </lineage>
</organism>
<dbReference type="AlphaFoldDB" id="A0A448X2T5"/>
<protein>
    <submittedName>
        <fullName evidence="1">Uncharacterized protein</fullName>
    </submittedName>
</protein>
<name>A0A448X2T5_9PLAT</name>
<reference evidence="1" key="1">
    <citation type="submission" date="2018-11" db="EMBL/GenBank/DDBJ databases">
        <authorList>
            <consortium name="Pathogen Informatics"/>
        </authorList>
    </citation>
    <scope>NUCLEOTIDE SEQUENCE</scope>
</reference>
<gene>
    <name evidence="1" type="ORF">PXEA_LOCUS19755</name>
</gene>
<evidence type="ECO:0000313" key="1">
    <source>
        <dbReference type="EMBL" id="VEL26315.1"/>
    </source>
</evidence>
<accession>A0A448X2T5</accession>
<comment type="caution">
    <text evidence="1">The sequence shown here is derived from an EMBL/GenBank/DDBJ whole genome shotgun (WGS) entry which is preliminary data.</text>
</comment>
<sequence>MSKSRGHLFTAVGTQIDLSIHRPSEGHNRPKIITRHSAPEDHPLFALSPPIKLLASNLNVPWPPIHSTTSCPAPLMETSFGMHTNQGQT</sequence>